<dbReference type="Proteomes" id="UP000554235">
    <property type="component" value="Unassembled WGS sequence"/>
</dbReference>
<reference evidence="13 14" key="1">
    <citation type="submission" date="2020-01" db="EMBL/GenBank/DDBJ databases">
        <title>Identification and distribution of gene clusters putatively required for synthesis of sphingolipid metabolism inhibitors in phylogenetically diverse species of the filamentous fungus Fusarium.</title>
        <authorList>
            <person name="Kim H.-S."/>
            <person name="Busman M."/>
            <person name="Brown D.W."/>
            <person name="Divon H."/>
            <person name="Uhlig S."/>
            <person name="Proctor R.H."/>
        </authorList>
    </citation>
    <scope>NUCLEOTIDE SEQUENCE [LARGE SCALE GENOMIC DNA]</scope>
    <source>
        <strain evidence="13 14">NRRL 20459</strain>
    </source>
</reference>
<dbReference type="AlphaFoldDB" id="A0A8H4LFJ1"/>
<dbReference type="SUPFAM" id="SSF56112">
    <property type="entry name" value="Protein kinase-like (PK-like)"/>
    <property type="match status" value="1"/>
</dbReference>
<evidence type="ECO:0000256" key="11">
    <source>
        <dbReference type="SAM" id="MobiDB-lite"/>
    </source>
</evidence>
<dbReference type="PROSITE" id="PS50011">
    <property type="entry name" value="PROTEIN_KINASE_DOM"/>
    <property type="match status" value="1"/>
</dbReference>
<comment type="catalytic activity">
    <reaction evidence="8">
        <text>L-threonyl-[protein] + ATP = O-phospho-L-threonyl-[protein] + ADP + H(+)</text>
        <dbReference type="Rhea" id="RHEA:46608"/>
        <dbReference type="Rhea" id="RHEA-COMP:11060"/>
        <dbReference type="Rhea" id="RHEA-COMP:11605"/>
        <dbReference type="ChEBI" id="CHEBI:15378"/>
        <dbReference type="ChEBI" id="CHEBI:30013"/>
        <dbReference type="ChEBI" id="CHEBI:30616"/>
        <dbReference type="ChEBI" id="CHEBI:61977"/>
        <dbReference type="ChEBI" id="CHEBI:456216"/>
        <dbReference type="EC" id="2.7.11.1"/>
    </reaction>
</comment>
<dbReference type="GO" id="GO:0004674">
    <property type="term" value="F:protein serine/threonine kinase activity"/>
    <property type="evidence" value="ECO:0007669"/>
    <property type="project" value="UniProtKB-KW"/>
</dbReference>
<name>A0A8H4LFJ1_9HYPO</name>
<gene>
    <name evidence="13" type="ORF">FALBO_6089</name>
</gene>
<feature type="domain" description="Protein kinase" evidence="12">
    <location>
        <begin position="43"/>
        <end position="305"/>
    </location>
</feature>
<evidence type="ECO:0000256" key="10">
    <source>
        <dbReference type="PROSITE-ProRule" id="PRU10141"/>
    </source>
</evidence>
<evidence type="ECO:0000256" key="9">
    <source>
        <dbReference type="ARBA" id="ARBA00048679"/>
    </source>
</evidence>
<organism evidence="13 14">
    <name type="scientific">Fusarium albosuccineum</name>
    <dbReference type="NCBI Taxonomy" id="1237068"/>
    <lineage>
        <taxon>Eukaryota</taxon>
        <taxon>Fungi</taxon>
        <taxon>Dikarya</taxon>
        <taxon>Ascomycota</taxon>
        <taxon>Pezizomycotina</taxon>
        <taxon>Sordariomycetes</taxon>
        <taxon>Hypocreomycetidae</taxon>
        <taxon>Hypocreales</taxon>
        <taxon>Nectriaceae</taxon>
        <taxon>Fusarium</taxon>
        <taxon>Fusarium decemcellulare species complex</taxon>
    </lineage>
</organism>
<evidence type="ECO:0000313" key="13">
    <source>
        <dbReference type="EMBL" id="KAF4467044.1"/>
    </source>
</evidence>
<dbReference type="PANTHER" id="PTHR48012">
    <property type="entry name" value="STERILE20-LIKE KINASE, ISOFORM B-RELATED"/>
    <property type="match status" value="1"/>
</dbReference>
<comment type="catalytic activity">
    <reaction evidence="9">
        <text>L-seryl-[protein] + ATP = O-phospho-L-seryl-[protein] + ADP + H(+)</text>
        <dbReference type="Rhea" id="RHEA:17989"/>
        <dbReference type="Rhea" id="RHEA-COMP:9863"/>
        <dbReference type="Rhea" id="RHEA-COMP:11604"/>
        <dbReference type="ChEBI" id="CHEBI:15378"/>
        <dbReference type="ChEBI" id="CHEBI:29999"/>
        <dbReference type="ChEBI" id="CHEBI:30616"/>
        <dbReference type="ChEBI" id="CHEBI:83421"/>
        <dbReference type="ChEBI" id="CHEBI:456216"/>
        <dbReference type="EC" id="2.7.11.1"/>
    </reaction>
</comment>
<dbReference type="InterPro" id="IPR050629">
    <property type="entry name" value="STE20/SPS1-PAK"/>
</dbReference>
<keyword evidence="3" id="KW-0723">Serine/threonine-protein kinase</keyword>
<protein>
    <recommendedName>
        <fullName evidence="2">non-specific serine/threonine protein kinase</fullName>
        <ecNumber evidence="2">2.7.11.1</ecNumber>
    </recommendedName>
</protein>
<evidence type="ECO:0000256" key="6">
    <source>
        <dbReference type="ARBA" id="ARBA00022777"/>
    </source>
</evidence>
<dbReference type="InterPro" id="IPR000719">
    <property type="entry name" value="Prot_kinase_dom"/>
</dbReference>
<dbReference type="PROSITE" id="PS00108">
    <property type="entry name" value="PROTEIN_KINASE_ST"/>
    <property type="match status" value="1"/>
</dbReference>
<dbReference type="EC" id="2.7.11.1" evidence="2"/>
<evidence type="ECO:0000256" key="5">
    <source>
        <dbReference type="ARBA" id="ARBA00022741"/>
    </source>
</evidence>
<feature type="compositionally biased region" description="Polar residues" evidence="11">
    <location>
        <begin position="602"/>
        <end position="620"/>
    </location>
</feature>
<evidence type="ECO:0000313" key="14">
    <source>
        <dbReference type="Proteomes" id="UP000554235"/>
    </source>
</evidence>
<dbReference type="OrthoDB" id="248923at2759"/>
<keyword evidence="7 10" id="KW-0067">ATP-binding</keyword>
<dbReference type="GO" id="GO:0005737">
    <property type="term" value="C:cytoplasm"/>
    <property type="evidence" value="ECO:0007669"/>
    <property type="project" value="TreeGrafter"/>
</dbReference>
<accession>A0A8H4LFJ1</accession>
<sequence>MATLYASGLYLSATRQNAVQDAREMQDYVVQECGDSGKEPPPYSLSELIGKGSFGRVYKARGIKSGQLVAVKIINIDNGDALDPGADTFSDILKEVETLKLLGSSGAKNVNTVVDVILVGHTIWMVTEYCAGGSVSTLMKPNGYLPEQWIIPILREVAEAIYWVHKQGIIHRDIKCANVLITEAGGVQLCDFGVAGLMKTKFDKRSTVTGSLHWMAPELFNPTVKYGTEVDIWAFGSMAYEVASGLPPNANFRDISRFGTYLKHHCPRLEGDQYSPGLKDLIACCLVEKAVQRPPIKEIQQHPYIYDTQIKYPTVSLSKLVSAYKAWEAQGGSRTSLFSPGGAQREPNLHSHSSSSSVAYDEWNFNTIGGLDEPGVSDSLDSVFETYDATAGLWSQPSNHLPHRRRQPPPNMKMPMAPLEKLFDPNTISNYQDNARSFYFLQKPISTSDLPLRDHSEPPNVRESLIDLDAALGDTLSQSADLSTIKPRVRSLSIGQTDSDRRRTLDWTFPTDVPASASPQFRYRPNPVDGEGELTMVQARRDPIAETSLAPTASDNRVSALSLIDLDDSVPDGLGVTAPDNRVSTLSLIDLDASLHSDSVETTRPSTANSDAPSSTSENWRTPFELERHTFEPISHSSAVREPSIYFDSGDFNASTATYIADEPNQAMLLNIHPPIQQGLPPAHGENEETSQLSGHNFDIRPSGIPTISLPPLPKHPTTEVMQGTGSAEDVKAELLRLVSSFKDHLDLGNQMLETLPIRKGHVAPRESSS</sequence>
<dbReference type="InterPro" id="IPR017441">
    <property type="entry name" value="Protein_kinase_ATP_BS"/>
</dbReference>
<dbReference type="EMBL" id="JAADYS010000798">
    <property type="protein sequence ID" value="KAF4467044.1"/>
    <property type="molecule type" value="Genomic_DNA"/>
</dbReference>
<dbReference type="SMART" id="SM00220">
    <property type="entry name" value="S_TKc"/>
    <property type="match status" value="1"/>
</dbReference>
<keyword evidence="6 13" id="KW-0418">Kinase</keyword>
<evidence type="ECO:0000256" key="2">
    <source>
        <dbReference type="ARBA" id="ARBA00012513"/>
    </source>
</evidence>
<dbReference type="GO" id="GO:0005524">
    <property type="term" value="F:ATP binding"/>
    <property type="evidence" value="ECO:0007669"/>
    <property type="project" value="UniProtKB-UniRule"/>
</dbReference>
<evidence type="ECO:0000256" key="3">
    <source>
        <dbReference type="ARBA" id="ARBA00022527"/>
    </source>
</evidence>
<dbReference type="PANTHER" id="PTHR48012:SF10">
    <property type="entry name" value="FI20177P1"/>
    <property type="match status" value="1"/>
</dbReference>
<proteinExistence type="inferred from homology"/>
<evidence type="ECO:0000259" key="12">
    <source>
        <dbReference type="PROSITE" id="PS50011"/>
    </source>
</evidence>
<dbReference type="InterPro" id="IPR008271">
    <property type="entry name" value="Ser/Thr_kinase_AS"/>
</dbReference>
<dbReference type="Pfam" id="PF00069">
    <property type="entry name" value="Pkinase"/>
    <property type="match status" value="1"/>
</dbReference>
<feature type="region of interest" description="Disordered" evidence="11">
    <location>
        <begin position="395"/>
        <end position="418"/>
    </location>
</feature>
<feature type="binding site" evidence="10">
    <location>
        <position position="72"/>
    </location>
    <ligand>
        <name>ATP</name>
        <dbReference type="ChEBI" id="CHEBI:30616"/>
    </ligand>
</feature>
<evidence type="ECO:0000256" key="1">
    <source>
        <dbReference type="ARBA" id="ARBA00008874"/>
    </source>
</evidence>
<comment type="caution">
    <text evidence="13">The sequence shown here is derived from an EMBL/GenBank/DDBJ whole genome shotgun (WGS) entry which is preliminary data.</text>
</comment>
<dbReference type="Gene3D" id="1.10.510.10">
    <property type="entry name" value="Transferase(Phosphotransferase) domain 1"/>
    <property type="match status" value="1"/>
</dbReference>
<keyword evidence="14" id="KW-1185">Reference proteome</keyword>
<feature type="region of interest" description="Disordered" evidence="11">
    <location>
        <begin position="598"/>
        <end position="620"/>
    </location>
</feature>
<dbReference type="FunFam" id="1.10.510.10:FF:000670">
    <property type="entry name" value="Serine/threonin protein kinase, putative"/>
    <property type="match status" value="1"/>
</dbReference>
<keyword evidence="5 10" id="KW-0547">Nucleotide-binding</keyword>
<evidence type="ECO:0000256" key="8">
    <source>
        <dbReference type="ARBA" id="ARBA00047899"/>
    </source>
</evidence>
<dbReference type="PROSITE" id="PS00107">
    <property type="entry name" value="PROTEIN_KINASE_ATP"/>
    <property type="match status" value="1"/>
</dbReference>
<evidence type="ECO:0000256" key="7">
    <source>
        <dbReference type="ARBA" id="ARBA00022840"/>
    </source>
</evidence>
<comment type="similarity">
    <text evidence="1">Belongs to the protein kinase superfamily. STE Ser/Thr protein kinase family. STE20 subfamily.</text>
</comment>
<evidence type="ECO:0000256" key="4">
    <source>
        <dbReference type="ARBA" id="ARBA00022679"/>
    </source>
</evidence>
<dbReference type="InterPro" id="IPR011009">
    <property type="entry name" value="Kinase-like_dom_sf"/>
</dbReference>
<keyword evidence="4" id="KW-0808">Transferase</keyword>